<dbReference type="OrthoDB" id="5439117at2"/>
<dbReference type="AlphaFoldDB" id="A0A2Z6B2B5"/>
<dbReference type="RefSeq" id="WP_126380653.1">
    <property type="nucleotide sequence ID" value="NZ_AP017378.1"/>
</dbReference>
<sequence>MAIEFEGLNQEFTTSRLSQGTATQATTSLERSALLSRVAWRFENAERQGRYSRLGNLVVETLDNRISDLESATSNFSWPVSGNSQRKARLVTPANASSDIKGLLRTELRSGDDAQRYYKYFSTGRNAATNTNLDGKDYRFSITQGDSTEKIDISIAEGQNWGEILDSVAEAVNQTSLPVQAEVIRQTGPYQDLDFLHKTGSILAVTVNAGHQDQDVSFRDLEGLLTTNLKLDATERPVAAPTIRTHNVASASPASASTYTTTPVNPIGDPGLTAGEHRLLFTVGDITNTVAVTVDNDMDWEELLENVANRINSTSTELSARVMDGEMSSGQLEPLSQRSIQLEVSLASPKRGDRLALSEYGGPWLDDIDGFHDPTNGLPNWVTGGERYIASATANGWTEGNVYEYDGSAWSETATVTNNAVSNMDDGQDWFNDGTSWSTTPSGNLVDSLGLNTTASPGQDAQAHINGRDMVSETGIFSLDQGRMTIEAQAPLGQNLPLKVESGYAEIQDRFTDMVTAYNGLRDFLLPNADLFEAGFPDTWRDPVSDLSTELEWMGVEELPGSGNLWVRSDDFAQALVQDSQRARATLFDAPGGLAPRLAQVSSTNRQPSLEDHLVHPKVLVDPGPAPATEADLSRQSQMQDVIAAGTDVPRPEQSPYVEFSNLMADIIRQGHEQMEALANMPDTGRIFDSES</sequence>
<accession>A0A2Z6B2B5</accession>
<keyword evidence="2" id="KW-1185">Reference proteome</keyword>
<dbReference type="KEGG" id="dfl:DFE_2895"/>
<protein>
    <submittedName>
        <fullName evidence="1">Uncharacterized protein</fullName>
    </submittedName>
</protein>
<name>A0A2Z6B2B5_9BACT</name>
<dbReference type="Proteomes" id="UP000269883">
    <property type="component" value="Chromosome"/>
</dbReference>
<evidence type="ECO:0000313" key="2">
    <source>
        <dbReference type="Proteomes" id="UP000269883"/>
    </source>
</evidence>
<reference evidence="1 2" key="1">
    <citation type="journal article" date="2018" name="Sci. Adv.">
        <title>Multi-heme cytochromes provide a pathway for survival in energy-limited environments.</title>
        <authorList>
            <person name="Deng X."/>
            <person name="Dohmae N."/>
            <person name="Nealson K.H."/>
            <person name="Hashimoto K."/>
            <person name="Okamoto A."/>
        </authorList>
    </citation>
    <scope>NUCLEOTIDE SEQUENCE [LARGE SCALE GENOMIC DNA]</scope>
    <source>
        <strain evidence="1 2">IS5</strain>
    </source>
</reference>
<dbReference type="EMBL" id="AP017378">
    <property type="protein sequence ID" value="BBD09621.1"/>
    <property type="molecule type" value="Genomic_DNA"/>
</dbReference>
<proteinExistence type="predicted"/>
<evidence type="ECO:0000313" key="1">
    <source>
        <dbReference type="EMBL" id="BBD09621.1"/>
    </source>
</evidence>
<organism evidence="1 2">
    <name type="scientific">Desulfovibrio ferrophilus</name>
    <dbReference type="NCBI Taxonomy" id="241368"/>
    <lineage>
        <taxon>Bacteria</taxon>
        <taxon>Pseudomonadati</taxon>
        <taxon>Thermodesulfobacteriota</taxon>
        <taxon>Desulfovibrionia</taxon>
        <taxon>Desulfovibrionales</taxon>
        <taxon>Desulfovibrionaceae</taxon>
        <taxon>Desulfovibrio</taxon>
    </lineage>
</organism>
<gene>
    <name evidence="1" type="ORF">DFE_2895</name>
</gene>